<dbReference type="RefSeq" id="WP_118764847.1">
    <property type="nucleotide sequence ID" value="NZ_CABJCF010000002.1"/>
</dbReference>
<dbReference type="InterPro" id="IPR006379">
    <property type="entry name" value="HAD-SF_hydro_IIB"/>
</dbReference>
<dbReference type="NCBIfam" id="TIGR01484">
    <property type="entry name" value="HAD-SF-IIB"/>
    <property type="match status" value="1"/>
</dbReference>
<dbReference type="InterPro" id="IPR023214">
    <property type="entry name" value="HAD_sf"/>
</dbReference>
<dbReference type="Gene3D" id="3.30.1240.10">
    <property type="match status" value="1"/>
</dbReference>
<comment type="caution">
    <text evidence="1">The sequence shown here is derived from an EMBL/GenBank/DDBJ whole genome shotgun (WGS) entry which is preliminary data.</text>
</comment>
<dbReference type="InterPro" id="IPR036412">
    <property type="entry name" value="HAD-like_sf"/>
</dbReference>
<dbReference type="SUPFAM" id="SSF56784">
    <property type="entry name" value="HAD-like"/>
    <property type="match status" value="1"/>
</dbReference>
<dbReference type="NCBIfam" id="TIGR00099">
    <property type="entry name" value="Cof-subfamily"/>
    <property type="match status" value="1"/>
</dbReference>
<dbReference type="GO" id="GO:0005829">
    <property type="term" value="C:cytosol"/>
    <property type="evidence" value="ECO:0007669"/>
    <property type="project" value="TreeGrafter"/>
</dbReference>
<dbReference type="InterPro" id="IPR000150">
    <property type="entry name" value="Cof"/>
</dbReference>
<accession>A0A412PFD1</accession>
<dbReference type="SFLD" id="SFLDG01144">
    <property type="entry name" value="C2.B.4:_PGP_Like"/>
    <property type="match status" value="1"/>
</dbReference>
<name>A0A412PFD1_9FIRM</name>
<dbReference type="SFLD" id="SFLDS00003">
    <property type="entry name" value="Haloacid_Dehalogenase"/>
    <property type="match status" value="1"/>
</dbReference>
<dbReference type="Pfam" id="PF08282">
    <property type="entry name" value="Hydrolase_3"/>
    <property type="match status" value="1"/>
</dbReference>
<evidence type="ECO:0000313" key="2">
    <source>
        <dbReference type="Proteomes" id="UP000284731"/>
    </source>
</evidence>
<sequence length="269" mass="30363">MIHADIKAIFFDVDGTLISHRKHAVPVSTIDAIARLRKQGILTFVATGRHPIELKKLLPDYLEFDAYLCLNGMYCFNRQEVISKKPIPKEDIKGLLKTLNLKPFPCTFITQDEMYMNYANDLVAQVQRDISSDVSNTKDISHVLQEEILQVIPYGLDDKEISTVLEYMPHCKATSWHKRARDIIIKQGGKDIGIQEILQYYNLDVSQIMAFGDGDNDVKMLEIAGIAVAMGNGNENVKAVADYVTDDIDQDGIANALYHYGIFHETLIK</sequence>
<dbReference type="GO" id="GO:0016791">
    <property type="term" value="F:phosphatase activity"/>
    <property type="evidence" value="ECO:0007669"/>
    <property type="project" value="TreeGrafter"/>
</dbReference>
<gene>
    <name evidence="1" type="ORF">DWX20_06000</name>
</gene>
<organism evidence="1 2">
    <name type="scientific">Solobacterium moorei</name>
    <dbReference type="NCBI Taxonomy" id="102148"/>
    <lineage>
        <taxon>Bacteria</taxon>
        <taxon>Bacillati</taxon>
        <taxon>Bacillota</taxon>
        <taxon>Erysipelotrichia</taxon>
        <taxon>Erysipelotrichales</taxon>
        <taxon>Erysipelotrichaceae</taxon>
        <taxon>Solobacterium</taxon>
    </lineage>
</organism>
<protein>
    <submittedName>
        <fullName evidence="1">Cof-type HAD-IIB family hydrolase</fullName>
    </submittedName>
</protein>
<dbReference type="SFLD" id="SFLDG01140">
    <property type="entry name" value="C2.B:_Phosphomannomutase_and_P"/>
    <property type="match status" value="1"/>
</dbReference>
<dbReference type="PANTHER" id="PTHR10000:SF25">
    <property type="entry name" value="PHOSPHATASE YKRA-RELATED"/>
    <property type="match status" value="1"/>
</dbReference>
<evidence type="ECO:0000313" key="1">
    <source>
        <dbReference type="EMBL" id="RGT56356.1"/>
    </source>
</evidence>
<dbReference type="PANTHER" id="PTHR10000">
    <property type="entry name" value="PHOSPHOSERINE PHOSPHATASE"/>
    <property type="match status" value="1"/>
</dbReference>
<dbReference type="Proteomes" id="UP000284731">
    <property type="component" value="Unassembled WGS sequence"/>
</dbReference>
<reference evidence="1 2" key="1">
    <citation type="submission" date="2018-08" db="EMBL/GenBank/DDBJ databases">
        <title>A genome reference for cultivated species of the human gut microbiota.</title>
        <authorList>
            <person name="Zou Y."/>
            <person name="Xue W."/>
            <person name="Luo G."/>
        </authorList>
    </citation>
    <scope>NUCLEOTIDE SEQUENCE [LARGE SCALE GENOMIC DNA]</scope>
    <source>
        <strain evidence="1 2">AF18-46</strain>
    </source>
</reference>
<dbReference type="GO" id="GO:0000287">
    <property type="term" value="F:magnesium ion binding"/>
    <property type="evidence" value="ECO:0007669"/>
    <property type="project" value="TreeGrafter"/>
</dbReference>
<keyword evidence="1" id="KW-0378">Hydrolase</keyword>
<proteinExistence type="predicted"/>
<dbReference type="AlphaFoldDB" id="A0A412PFD1"/>
<dbReference type="EMBL" id="QRWX01000002">
    <property type="protein sequence ID" value="RGT56356.1"/>
    <property type="molecule type" value="Genomic_DNA"/>
</dbReference>
<dbReference type="Gene3D" id="3.40.50.1000">
    <property type="entry name" value="HAD superfamily/HAD-like"/>
    <property type="match status" value="1"/>
</dbReference>